<feature type="signal peptide" evidence="11">
    <location>
        <begin position="1"/>
        <end position="30"/>
    </location>
</feature>
<dbReference type="InterPro" id="IPR036998">
    <property type="entry name" value="Porin_LamB_sf"/>
</dbReference>
<keyword evidence="13" id="KW-1185">Reference proteome</keyword>
<organism evidence="12 13">
    <name type="scientific">Vibrio porteresiae DSM 19223</name>
    <dbReference type="NCBI Taxonomy" id="1123496"/>
    <lineage>
        <taxon>Bacteria</taxon>
        <taxon>Pseudomonadati</taxon>
        <taxon>Pseudomonadota</taxon>
        <taxon>Gammaproteobacteria</taxon>
        <taxon>Vibrionales</taxon>
        <taxon>Vibrionaceae</taxon>
        <taxon>Vibrio</taxon>
    </lineage>
</organism>
<evidence type="ECO:0000256" key="9">
    <source>
        <dbReference type="ARBA" id="ARBA00023237"/>
    </source>
</evidence>
<reference evidence="12 13" key="1">
    <citation type="submission" date="2023-11" db="EMBL/GenBank/DDBJ databases">
        <title>Plant-associative lifestyle of Vibrio porteresiae and its evolutionary dynamics.</title>
        <authorList>
            <person name="Rameshkumar N."/>
            <person name="Kirti K."/>
        </authorList>
    </citation>
    <scope>NUCLEOTIDE SEQUENCE [LARGE SCALE GENOMIC DNA]</scope>
    <source>
        <strain evidence="12 13">MSSRF30</strain>
    </source>
</reference>
<evidence type="ECO:0000313" key="13">
    <source>
        <dbReference type="Proteomes" id="UP001304071"/>
    </source>
</evidence>
<keyword evidence="6" id="KW-0406">Ion transport</keyword>
<dbReference type="InterPro" id="IPR003192">
    <property type="entry name" value="Porin_LamB"/>
</dbReference>
<keyword evidence="3" id="KW-0813">Transport</keyword>
<dbReference type="Proteomes" id="UP001304071">
    <property type="component" value="Chromosome 2"/>
</dbReference>
<keyword evidence="4" id="KW-1134">Transmembrane beta strand</keyword>
<evidence type="ECO:0000256" key="4">
    <source>
        <dbReference type="ARBA" id="ARBA00022452"/>
    </source>
</evidence>
<dbReference type="Pfam" id="PF02264">
    <property type="entry name" value="LamB"/>
    <property type="match status" value="1"/>
</dbReference>
<evidence type="ECO:0000256" key="2">
    <source>
        <dbReference type="ARBA" id="ARBA00007055"/>
    </source>
</evidence>
<evidence type="ECO:0000256" key="5">
    <source>
        <dbReference type="ARBA" id="ARBA00022692"/>
    </source>
</evidence>
<gene>
    <name evidence="12" type="ORF">R8Z52_16915</name>
</gene>
<evidence type="ECO:0000256" key="1">
    <source>
        <dbReference type="ARBA" id="ARBA00004571"/>
    </source>
</evidence>
<dbReference type="PANTHER" id="PTHR38762:SF1">
    <property type="entry name" value="CRYPTIC OUTER MEMBRANE PORIN BGLH-RELATED"/>
    <property type="match status" value="1"/>
</dbReference>
<comment type="subcellular location">
    <subcellularLocation>
        <location evidence="1">Cell outer membrane</location>
        <topology evidence="1">Multi-pass membrane protein</topology>
    </subcellularLocation>
</comment>
<proteinExistence type="inferred from homology"/>
<comment type="similarity">
    <text evidence="2">Belongs to the porin LamB (TC 1.B.3) family.</text>
</comment>
<keyword evidence="7" id="KW-0626">Porin</keyword>
<dbReference type="SUPFAM" id="SSF56935">
    <property type="entry name" value="Porins"/>
    <property type="match status" value="1"/>
</dbReference>
<accession>A0ABZ0QID7</accession>
<evidence type="ECO:0000256" key="7">
    <source>
        <dbReference type="ARBA" id="ARBA00023114"/>
    </source>
</evidence>
<feature type="coiled-coil region" evidence="10">
    <location>
        <begin position="38"/>
        <end position="65"/>
    </location>
</feature>
<evidence type="ECO:0000256" key="8">
    <source>
        <dbReference type="ARBA" id="ARBA00023136"/>
    </source>
</evidence>
<sequence length="500" mass="55844">MAMQRNLINKRITAISLVLASLGYAVNAMASGSVESQIDALQTQIKSAQKTISELKQIKTEAKDVAPTSDSTLPAYTDQVPLIDGFSFSGYFRAGWFSGTHGAPKDYAIGSLGRFGNELTGWYDLTFKQKVYDKEKKEVEAVITFDGNSGLNKGFEMSGEEQNYNQFLDLYVRTKGFIPNLPDAELWVGRHAIPGSEFQMLDWKTTRTNSGAGVGLENIVLPEGRLNLVLMREDFNYLDNSGKDNGVDFNSNILDVRYSGYKLSEDFNLGFAAKYQVPNLSSSAKDAKNSNSYSDIKSGLSFSTILNQSLSHTGFNEYTLQYTTNSIASSLASISGGNPDFSTGINNYEGNHTNGYAVRFASQGEQYLFDNNVVVAHAFVLSHGEDIYNYDLKKDHTDFDSVRAVVRPGYIWDQFNQTGVEIGYFNQTNHVDGKSYDESGYKLTAFHSFKVATSMLRSRPEIRFYTTYMKALDNQITQFSFDGNRNDQLSFGVQAEIWWF</sequence>
<protein>
    <submittedName>
        <fullName evidence="12">Carbohydrate porin</fullName>
    </submittedName>
</protein>
<evidence type="ECO:0000256" key="3">
    <source>
        <dbReference type="ARBA" id="ARBA00022448"/>
    </source>
</evidence>
<dbReference type="PANTHER" id="PTHR38762">
    <property type="entry name" value="CRYPTIC OUTER MEMBRANE PORIN BGLH-RELATED"/>
    <property type="match status" value="1"/>
</dbReference>
<name>A0ABZ0QID7_9VIBR</name>
<keyword evidence="5" id="KW-0812">Transmembrane</keyword>
<keyword evidence="11" id="KW-0732">Signal</keyword>
<keyword evidence="8" id="KW-0472">Membrane</keyword>
<keyword evidence="10" id="KW-0175">Coiled coil</keyword>
<dbReference type="Gene3D" id="2.40.170.10">
    <property type="entry name" value="Porin, LamB type"/>
    <property type="match status" value="1"/>
</dbReference>
<evidence type="ECO:0000256" key="6">
    <source>
        <dbReference type="ARBA" id="ARBA00023065"/>
    </source>
</evidence>
<keyword evidence="9" id="KW-0998">Cell outer membrane</keyword>
<evidence type="ECO:0000256" key="11">
    <source>
        <dbReference type="SAM" id="SignalP"/>
    </source>
</evidence>
<dbReference type="RefSeq" id="WP_261896623.1">
    <property type="nucleotide sequence ID" value="NZ_AP024896.1"/>
</dbReference>
<dbReference type="InterPro" id="IPR050286">
    <property type="entry name" value="G_neg_Bact_CarbUptk_Porin"/>
</dbReference>
<dbReference type="EMBL" id="CP138204">
    <property type="protein sequence ID" value="WPC76210.1"/>
    <property type="molecule type" value="Genomic_DNA"/>
</dbReference>
<evidence type="ECO:0000313" key="12">
    <source>
        <dbReference type="EMBL" id="WPC76210.1"/>
    </source>
</evidence>
<feature type="chain" id="PRO_5047195874" evidence="11">
    <location>
        <begin position="31"/>
        <end position="500"/>
    </location>
</feature>
<evidence type="ECO:0000256" key="10">
    <source>
        <dbReference type="SAM" id="Coils"/>
    </source>
</evidence>